<organism evidence="2 3">
    <name type="scientific">Protea cynaroides</name>
    <dbReference type="NCBI Taxonomy" id="273540"/>
    <lineage>
        <taxon>Eukaryota</taxon>
        <taxon>Viridiplantae</taxon>
        <taxon>Streptophyta</taxon>
        <taxon>Embryophyta</taxon>
        <taxon>Tracheophyta</taxon>
        <taxon>Spermatophyta</taxon>
        <taxon>Magnoliopsida</taxon>
        <taxon>Proteales</taxon>
        <taxon>Proteaceae</taxon>
        <taxon>Protea</taxon>
    </lineage>
</organism>
<comment type="caution">
    <text evidence="2">The sequence shown here is derived from an EMBL/GenBank/DDBJ whole genome shotgun (WGS) entry which is preliminary data.</text>
</comment>
<protein>
    <submittedName>
        <fullName evidence="2">Uncharacterized protein</fullName>
    </submittedName>
</protein>
<evidence type="ECO:0000256" key="1">
    <source>
        <dbReference type="SAM" id="MobiDB-lite"/>
    </source>
</evidence>
<sequence>MGGTIALRKLDCLCLGYDNTSKDAAFEISEKIPTLPHTPVHEAQPSGSQQEGAFEEQHLKGEGARLEEEETISKESLKRKFASFEEPQKKRKSATEKGKASGKVEKLKNKVKVLKGDFTKMMWLRDDDARAMERNANQLQGALRDEAIPLHLHLVALIFAVAPAAAGLQVEDTPPVPAYF</sequence>
<proteinExistence type="predicted"/>
<name>A0A9Q0KIA1_9MAGN</name>
<feature type="region of interest" description="Disordered" evidence="1">
    <location>
        <begin position="33"/>
        <end position="102"/>
    </location>
</feature>
<keyword evidence="3" id="KW-1185">Reference proteome</keyword>
<evidence type="ECO:0000313" key="3">
    <source>
        <dbReference type="Proteomes" id="UP001141806"/>
    </source>
</evidence>
<feature type="compositionally biased region" description="Basic and acidic residues" evidence="1">
    <location>
        <begin position="55"/>
        <end position="102"/>
    </location>
</feature>
<accession>A0A9Q0KIA1</accession>
<evidence type="ECO:0000313" key="2">
    <source>
        <dbReference type="EMBL" id="KAJ4970801.1"/>
    </source>
</evidence>
<dbReference type="AlphaFoldDB" id="A0A9Q0KIA1"/>
<reference evidence="2" key="1">
    <citation type="journal article" date="2023" name="Plant J.">
        <title>The genome of the king protea, Protea cynaroides.</title>
        <authorList>
            <person name="Chang J."/>
            <person name="Duong T.A."/>
            <person name="Schoeman C."/>
            <person name="Ma X."/>
            <person name="Roodt D."/>
            <person name="Barker N."/>
            <person name="Li Z."/>
            <person name="Van de Peer Y."/>
            <person name="Mizrachi E."/>
        </authorList>
    </citation>
    <scope>NUCLEOTIDE SEQUENCE</scope>
    <source>
        <tissue evidence="2">Young leaves</tissue>
    </source>
</reference>
<gene>
    <name evidence="2" type="ORF">NE237_003900</name>
</gene>
<dbReference type="EMBL" id="JAMYWD010000005">
    <property type="protein sequence ID" value="KAJ4970801.1"/>
    <property type="molecule type" value="Genomic_DNA"/>
</dbReference>
<dbReference type="Proteomes" id="UP001141806">
    <property type="component" value="Unassembled WGS sequence"/>
</dbReference>